<dbReference type="GO" id="GO:1904680">
    <property type="term" value="F:peptide transmembrane transporter activity"/>
    <property type="evidence" value="ECO:0007669"/>
    <property type="project" value="TreeGrafter"/>
</dbReference>
<evidence type="ECO:0000256" key="3">
    <source>
        <dbReference type="ARBA" id="ARBA00022448"/>
    </source>
</evidence>
<dbReference type="SUPFAM" id="SSF53850">
    <property type="entry name" value="Periplasmic binding protein-like II"/>
    <property type="match status" value="1"/>
</dbReference>
<dbReference type="PIRSF" id="PIRSF002741">
    <property type="entry name" value="MppA"/>
    <property type="match status" value="1"/>
</dbReference>
<comment type="caution">
    <text evidence="8">The sequence shown here is derived from an EMBL/GenBank/DDBJ whole genome shotgun (WGS) entry which is preliminary data.</text>
</comment>
<dbReference type="InterPro" id="IPR039424">
    <property type="entry name" value="SBP_5"/>
</dbReference>
<comment type="similarity">
    <text evidence="2">Belongs to the bacterial solute-binding protein 5 family.</text>
</comment>
<comment type="subcellular location">
    <subcellularLocation>
        <location evidence="1">Cell membrane</location>
        <topology evidence="1">Lipid-anchor</topology>
    </subcellularLocation>
</comment>
<evidence type="ECO:0000256" key="1">
    <source>
        <dbReference type="ARBA" id="ARBA00004193"/>
    </source>
</evidence>
<proteinExistence type="inferred from homology"/>
<dbReference type="AlphaFoldDB" id="A0A837ITL2"/>
<evidence type="ECO:0000256" key="5">
    <source>
        <dbReference type="ARBA" id="ARBA00022856"/>
    </source>
</evidence>
<dbReference type="CDD" id="cd08504">
    <property type="entry name" value="PBP2_OppA"/>
    <property type="match status" value="1"/>
</dbReference>
<name>A0A837ITL2_9LACO</name>
<dbReference type="Proteomes" id="UP000035618">
    <property type="component" value="Unassembled WGS sequence"/>
</dbReference>
<dbReference type="GO" id="GO:0030288">
    <property type="term" value="C:outer membrane-bounded periplasmic space"/>
    <property type="evidence" value="ECO:0007669"/>
    <property type="project" value="UniProtKB-ARBA"/>
</dbReference>
<accession>A0A837ITL2</accession>
<keyword evidence="5" id="KW-0653">Protein transport</keyword>
<dbReference type="InterPro" id="IPR030678">
    <property type="entry name" value="Peptide/Ni-bd"/>
</dbReference>
<protein>
    <submittedName>
        <fullName evidence="8">Oligopeptide ABC transporter binding protein</fullName>
    </submittedName>
</protein>
<dbReference type="Gene3D" id="3.40.190.10">
    <property type="entry name" value="Periplasmic binding protein-like II"/>
    <property type="match status" value="1"/>
</dbReference>
<dbReference type="Gene3D" id="3.10.105.10">
    <property type="entry name" value="Dipeptide-binding Protein, Domain 3"/>
    <property type="match status" value="1"/>
</dbReference>
<keyword evidence="4 6" id="KW-0732">Signal</keyword>
<evidence type="ECO:0000256" key="2">
    <source>
        <dbReference type="ARBA" id="ARBA00005695"/>
    </source>
</evidence>
<dbReference type="FunFam" id="3.10.105.10:FF:000001">
    <property type="entry name" value="Oligopeptide ABC transporter, oligopeptide-binding protein"/>
    <property type="match status" value="1"/>
</dbReference>
<dbReference type="InterPro" id="IPR000914">
    <property type="entry name" value="SBP_5_dom"/>
</dbReference>
<evidence type="ECO:0000313" key="9">
    <source>
        <dbReference type="Proteomes" id="UP000035618"/>
    </source>
</evidence>
<evidence type="ECO:0000259" key="7">
    <source>
        <dbReference type="Pfam" id="PF00496"/>
    </source>
</evidence>
<keyword evidence="3" id="KW-0813">Transport</keyword>
<dbReference type="InterPro" id="IPR023765">
    <property type="entry name" value="SBP_5_CS"/>
</dbReference>
<dbReference type="FunFam" id="3.90.76.10:FF:000001">
    <property type="entry name" value="Oligopeptide ABC transporter substrate-binding protein"/>
    <property type="match status" value="1"/>
</dbReference>
<keyword evidence="5" id="KW-0571">Peptide transport</keyword>
<dbReference type="GO" id="GO:0043190">
    <property type="term" value="C:ATP-binding cassette (ABC) transporter complex"/>
    <property type="evidence" value="ECO:0007669"/>
    <property type="project" value="InterPro"/>
</dbReference>
<dbReference type="EMBL" id="JHAJ01000045">
    <property type="protein sequence ID" value="KLA46642.1"/>
    <property type="molecule type" value="Genomic_DNA"/>
</dbReference>
<evidence type="ECO:0000256" key="4">
    <source>
        <dbReference type="ARBA" id="ARBA00022729"/>
    </source>
</evidence>
<dbReference type="GO" id="GO:0015833">
    <property type="term" value="P:peptide transport"/>
    <property type="evidence" value="ECO:0007669"/>
    <property type="project" value="UniProtKB-KW"/>
</dbReference>
<feature type="signal peptide" evidence="6">
    <location>
        <begin position="1"/>
        <end position="24"/>
    </location>
</feature>
<feature type="chain" id="PRO_5039355854" evidence="6">
    <location>
        <begin position="25"/>
        <end position="544"/>
    </location>
</feature>
<evidence type="ECO:0000313" key="8">
    <source>
        <dbReference type="EMBL" id="KLA46642.1"/>
    </source>
</evidence>
<sequence length="544" mass="60243">MRMKNFNKLLAAGATLAAAGLALTGCGSKSSSSSSKQVLNWNEASELPTMDLSKATDTISFDMLNNSMEGLLRIGKNSKVEPGIAKSYKVSSDGLTYTFNLRKNAKWSNGDKVTADDFVYSWRRTVDPKTQSQYSYLFEGVKNIDDITAGKKAPSTLGIKSVGQYKVVVTLTKKIPYFKLLMGFPSFFPQNKTAVEKYGKKYGTSSKYMVYDGPFKMTGWTGTNLSWTLSRNKNYWDKSHVKLDKINFKVNKSTTTSYNLYQSKKLDQTILSTEQAKQLSNDPGYTVIKEARTNYLEFNQTKKEFQNKKIRQAIGYAIDRDQLAKKVMGSGTLPSKSVVSSGLVQNNGTDFATAAKTTVGVTLNKKKAAQLWKEGLQELGESGMTITLLGDDTDAAKKITEFIQSQLEANLPGIKVEVANVPFKTRLARAEKGQFELLANAWAADFSDAISFLDLFTTGNPYNNGKWSNAEYDKLITASKTTDAGNADKRWDDMVKASKLINEEQPIVPLFQLNTPSLLRTNVKGVVHNTAGVAYNWKEAYIAK</sequence>
<feature type="domain" description="Solute-binding protein family 5" evidence="7">
    <location>
        <begin position="79"/>
        <end position="463"/>
    </location>
</feature>
<reference evidence="8 9" key="1">
    <citation type="journal article" date="2015" name="BMC Microbiol.">
        <title>Lactobacillus ruminis strains cluster according to their mammalian gut source.</title>
        <authorList>
            <person name="O' Donnell M.M."/>
            <person name="Harris H.M."/>
            <person name="Lynch D.B."/>
            <person name="Ross R.P."/>
            <person name="O'Toole P.W."/>
        </authorList>
    </citation>
    <scope>NUCLEOTIDE SEQUENCE [LARGE SCALE GENOMIC DNA]</scope>
    <source>
        <strain evidence="8 9">ATCC 27780</strain>
    </source>
</reference>
<organism evidence="8 9">
    <name type="scientific">Ligilactobacillus ruminis</name>
    <dbReference type="NCBI Taxonomy" id="1623"/>
    <lineage>
        <taxon>Bacteria</taxon>
        <taxon>Bacillati</taxon>
        <taxon>Bacillota</taxon>
        <taxon>Bacilli</taxon>
        <taxon>Lactobacillales</taxon>
        <taxon>Lactobacillaceae</taxon>
        <taxon>Ligilactobacillus</taxon>
    </lineage>
</organism>
<dbReference type="Pfam" id="PF00496">
    <property type="entry name" value="SBP_bac_5"/>
    <property type="match status" value="1"/>
</dbReference>
<dbReference type="PANTHER" id="PTHR30290">
    <property type="entry name" value="PERIPLASMIC BINDING COMPONENT OF ABC TRANSPORTER"/>
    <property type="match status" value="1"/>
</dbReference>
<dbReference type="PROSITE" id="PS01040">
    <property type="entry name" value="SBP_BACTERIAL_5"/>
    <property type="match status" value="1"/>
</dbReference>
<gene>
    <name evidence="8" type="ORF">LRB_762</name>
</gene>
<dbReference type="PROSITE" id="PS51257">
    <property type="entry name" value="PROKAR_LIPOPROTEIN"/>
    <property type="match status" value="1"/>
</dbReference>
<dbReference type="Gene3D" id="3.90.76.10">
    <property type="entry name" value="Dipeptide-binding Protein, Domain 1"/>
    <property type="match status" value="1"/>
</dbReference>
<evidence type="ECO:0000256" key="6">
    <source>
        <dbReference type="SAM" id="SignalP"/>
    </source>
</evidence>
<dbReference type="PANTHER" id="PTHR30290:SF10">
    <property type="entry name" value="PERIPLASMIC OLIGOPEPTIDE-BINDING PROTEIN-RELATED"/>
    <property type="match status" value="1"/>
</dbReference>